<organism evidence="3 4">
    <name type="scientific">Artemia franciscana</name>
    <name type="common">Brine shrimp</name>
    <name type="synonym">Artemia sanfranciscana</name>
    <dbReference type="NCBI Taxonomy" id="6661"/>
    <lineage>
        <taxon>Eukaryota</taxon>
        <taxon>Metazoa</taxon>
        <taxon>Ecdysozoa</taxon>
        <taxon>Arthropoda</taxon>
        <taxon>Crustacea</taxon>
        <taxon>Branchiopoda</taxon>
        <taxon>Anostraca</taxon>
        <taxon>Artemiidae</taxon>
        <taxon>Artemia</taxon>
    </lineage>
</organism>
<gene>
    <name evidence="3" type="ORF">QYM36_016640</name>
</gene>
<reference evidence="3" key="1">
    <citation type="submission" date="2023-07" db="EMBL/GenBank/DDBJ databases">
        <title>Chromosome-level genome assembly of Artemia franciscana.</title>
        <authorList>
            <person name="Jo E."/>
        </authorList>
    </citation>
    <scope>NUCLEOTIDE SEQUENCE</scope>
    <source>
        <tissue evidence="3">Whole body</tissue>
    </source>
</reference>
<proteinExistence type="predicted"/>
<feature type="transmembrane region" description="Helical" evidence="2">
    <location>
        <begin position="12"/>
        <end position="34"/>
    </location>
</feature>
<dbReference type="Proteomes" id="UP001187531">
    <property type="component" value="Unassembled WGS sequence"/>
</dbReference>
<dbReference type="EMBL" id="JAVRJZ010000021">
    <property type="protein sequence ID" value="KAK2704310.1"/>
    <property type="molecule type" value="Genomic_DNA"/>
</dbReference>
<evidence type="ECO:0000313" key="4">
    <source>
        <dbReference type="Proteomes" id="UP001187531"/>
    </source>
</evidence>
<comment type="caution">
    <text evidence="3">The sequence shown here is derived from an EMBL/GenBank/DDBJ whole genome shotgun (WGS) entry which is preliminary data.</text>
</comment>
<protein>
    <submittedName>
        <fullName evidence="3">Uncharacterized protein</fullName>
    </submittedName>
</protein>
<accession>A0AA88L1L2</accession>
<evidence type="ECO:0000313" key="3">
    <source>
        <dbReference type="EMBL" id="KAK2704310.1"/>
    </source>
</evidence>
<keyword evidence="2" id="KW-0472">Membrane</keyword>
<keyword evidence="4" id="KW-1185">Reference proteome</keyword>
<keyword evidence="2" id="KW-1133">Transmembrane helix</keyword>
<sequence length="97" mass="10882">MQRGFFSKPHSKILAGAIAVALMAIAISIGQYLWTAVEERFFFNYGQEYTVRVHNKCRCQIQDDFDTAHIPGKSSQDTSISTIDSSKSAYGHERGFC</sequence>
<evidence type="ECO:0000256" key="2">
    <source>
        <dbReference type="SAM" id="Phobius"/>
    </source>
</evidence>
<evidence type="ECO:0000256" key="1">
    <source>
        <dbReference type="SAM" id="MobiDB-lite"/>
    </source>
</evidence>
<keyword evidence="2" id="KW-0812">Transmembrane</keyword>
<name>A0AA88L1L2_ARTSF</name>
<dbReference type="AlphaFoldDB" id="A0AA88L1L2"/>
<feature type="region of interest" description="Disordered" evidence="1">
    <location>
        <begin position="70"/>
        <end position="97"/>
    </location>
</feature>
<feature type="compositionally biased region" description="Low complexity" evidence="1">
    <location>
        <begin position="73"/>
        <end position="88"/>
    </location>
</feature>